<gene>
    <name evidence="2" type="ORF">CAB90_02618</name>
</gene>
<evidence type="ECO:0000313" key="2">
    <source>
        <dbReference type="EMBL" id="AUS51478.1"/>
    </source>
</evidence>
<dbReference type="AlphaFoldDB" id="A0A0T9N1Y8"/>
<evidence type="ECO:0000313" key="3">
    <source>
        <dbReference type="Proteomes" id="UP000236349"/>
    </source>
</evidence>
<feature type="region of interest" description="Disordered" evidence="1">
    <location>
        <begin position="26"/>
        <end position="53"/>
    </location>
</feature>
<feature type="compositionally biased region" description="Polar residues" evidence="1">
    <location>
        <begin position="31"/>
        <end position="45"/>
    </location>
</feature>
<dbReference type="Proteomes" id="UP000236349">
    <property type="component" value="Chromosome"/>
</dbReference>
<proteinExistence type="predicted"/>
<name>A0A0T9N1Y8_MYCTX</name>
<evidence type="ECO:0000256" key="1">
    <source>
        <dbReference type="SAM" id="MobiDB-lite"/>
    </source>
</evidence>
<protein>
    <submittedName>
        <fullName evidence="2">Uncharacterized protein</fullName>
    </submittedName>
</protein>
<reference evidence="2 3" key="1">
    <citation type="submission" date="2017-10" db="EMBL/GenBank/DDBJ databases">
        <title>Clinical isolate obtained from a human patient with meningeal tuberculosis in michoacan, Mexico.</title>
        <authorList>
            <person name="Guillen-Nepita A.L."/>
            <person name="Negrete-Paz A.M."/>
            <person name="Vazquez-Marrufo G."/>
            <person name="Cruz-Hernandez A."/>
            <person name="Fresia P."/>
            <person name="Naya H."/>
            <person name="Vazquez-Garciduenas M.S."/>
        </authorList>
    </citation>
    <scope>NUCLEOTIDE SEQUENCE [LARGE SCALE GENOMIC DNA]</scope>
    <source>
        <strain evidence="3">Beijing/MYC004</strain>
    </source>
</reference>
<accession>A0A0T9N1Y8</accession>
<sequence length="344" mass="37669">MLSDTLRQTCSRLTVEIAEVSAMDVPHEQPALSSSKSNRFTSQRQTTGVGTTTVERLEPRLSPASRHITEAKAFGTECHVSSFTREQDPDRAVRVEQIHGEAYVAAGHVYESALDELGRLDNSNAEFILDKARGSTRETEVIYLHAVPAEPLSGSQGEGGLRIVGISAVGSIDDLSAFKAAKPSMGLAHQRKLYDAIEDLGHGGVKEIAALSVTADAPPTVSYSLIREVLRLYHRTGEKLIITFAMPAYAKMVMNFGRFAMPQVGEPFYAHRNNDPRTSNDLLLVPSIVEPSNFLENISRGVVTADDGPTARRRFATLCYMTDGLDDYFMPLTRQVLSEGIQDI</sequence>
<dbReference type="EMBL" id="CP024614">
    <property type="protein sequence ID" value="AUS51478.1"/>
    <property type="molecule type" value="Genomic_DNA"/>
</dbReference>
<organism evidence="2 3">
    <name type="scientific">Mycobacterium tuberculosis</name>
    <dbReference type="NCBI Taxonomy" id="1773"/>
    <lineage>
        <taxon>Bacteria</taxon>
        <taxon>Bacillati</taxon>
        <taxon>Actinomycetota</taxon>
        <taxon>Actinomycetes</taxon>
        <taxon>Mycobacteriales</taxon>
        <taxon>Mycobacteriaceae</taxon>
        <taxon>Mycobacterium</taxon>
        <taxon>Mycobacterium tuberculosis complex</taxon>
    </lineage>
</organism>